<proteinExistence type="predicted"/>
<dbReference type="PATRIC" id="fig|419005.5.peg.1903"/>
<dbReference type="STRING" id="419005.HMPREF1860_01902"/>
<dbReference type="Proteomes" id="UP000070531">
    <property type="component" value="Unassembled WGS sequence"/>
</dbReference>
<dbReference type="AlphaFoldDB" id="A0A134B5A0"/>
<sequence>MERKERFQKAFDYLRDNGNVHTQTDVASAMNASRSNISSAMNGDAKVLTDRFLQRFNSAFGSVFNIDWLLYGEGDMLSGGVQQNVNGNNNHVAGRDINISSEDFSKLIDTVNKQQEQMGRLITLLENKNK</sequence>
<name>A0A134B5A0_9BACT</name>
<dbReference type="RefSeq" id="WP_060933303.1">
    <property type="nucleotide sequence ID" value="NZ_KQ960561.1"/>
</dbReference>
<reference evidence="1 2" key="1">
    <citation type="submission" date="2016-01" db="EMBL/GenBank/DDBJ databases">
        <authorList>
            <person name="Oliw E.H."/>
        </authorList>
    </citation>
    <scope>NUCLEOTIDE SEQUENCE [LARGE SCALE GENOMIC DNA]</scope>
    <source>
        <strain evidence="1 2">DNF00307</strain>
    </source>
</reference>
<evidence type="ECO:0000313" key="1">
    <source>
        <dbReference type="EMBL" id="KXB75073.1"/>
    </source>
</evidence>
<dbReference type="Gene3D" id="1.10.260.40">
    <property type="entry name" value="lambda repressor-like DNA-binding domains"/>
    <property type="match status" value="1"/>
</dbReference>
<accession>A0A134B5A0</accession>
<dbReference type="InterPro" id="IPR010982">
    <property type="entry name" value="Lambda_DNA-bd_dom_sf"/>
</dbReference>
<gene>
    <name evidence="1" type="ORF">HMPREF1860_01902</name>
</gene>
<dbReference type="EMBL" id="LSDL01000127">
    <property type="protein sequence ID" value="KXB75073.1"/>
    <property type="molecule type" value="Genomic_DNA"/>
</dbReference>
<dbReference type="GO" id="GO:0003677">
    <property type="term" value="F:DNA binding"/>
    <property type="evidence" value="ECO:0007669"/>
    <property type="project" value="InterPro"/>
</dbReference>
<comment type="caution">
    <text evidence="1">The sequence shown here is derived from an EMBL/GenBank/DDBJ whole genome shotgun (WGS) entry which is preliminary data.</text>
</comment>
<organism evidence="1">
    <name type="scientific">Prevotella amnii</name>
    <dbReference type="NCBI Taxonomy" id="419005"/>
    <lineage>
        <taxon>Bacteria</taxon>
        <taxon>Pseudomonadati</taxon>
        <taxon>Bacteroidota</taxon>
        <taxon>Bacteroidia</taxon>
        <taxon>Bacteroidales</taxon>
        <taxon>Prevotellaceae</taxon>
        <taxon>Prevotella</taxon>
    </lineage>
</organism>
<evidence type="ECO:0000313" key="2">
    <source>
        <dbReference type="Proteomes" id="UP000070531"/>
    </source>
</evidence>
<protein>
    <submittedName>
        <fullName evidence="1">Uncharacterized protein</fullName>
    </submittedName>
</protein>